<evidence type="ECO:0000256" key="6">
    <source>
        <dbReference type="ARBA" id="ARBA00023136"/>
    </source>
</evidence>
<keyword evidence="4 10" id="KW-0067">ATP-binding</keyword>
<dbReference type="GO" id="GO:0005524">
    <property type="term" value="F:ATP binding"/>
    <property type="evidence" value="ECO:0007669"/>
    <property type="project" value="UniProtKB-KW"/>
</dbReference>
<dbReference type="PANTHER" id="PTHR24221:SF654">
    <property type="entry name" value="ATP-BINDING CASSETTE SUB-FAMILY B MEMBER 6"/>
    <property type="match status" value="1"/>
</dbReference>
<dbReference type="PROSITE" id="PS00211">
    <property type="entry name" value="ABC_TRANSPORTER_1"/>
    <property type="match status" value="1"/>
</dbReference>
<dbReference type="SMART" id="SM00382">
    <property type="entry name" value="AAA"/>
    <property type="match status" value="1"/>
</dbReference>
<evidence type="ECO:0000313" key="10">
    <source>
        <dbReference type="EMBL" id="MEX6686396.1"/>
    </source>
</evidence>
<dbReference type="Pfam" id="PF00664">
    <property type="entry name" value="ABC_membrane"/>
    <property type="match status" value="1"/>
</dbReference>
<keyword evidence="5 7" id="KW-1133">Transmembrane helix</keyword>
<evidence type="ECO:0000256" key="7">
    <source>
        <dbReference type="SAM" id="Phobius"/>
    </source>
</evidence>
<sequence>MKRIAQHIFQALTTHEKRQFLTITFFDVLLSIADVGFMAALVWLTSIYSGASQFTGNSYFNDGSLLPVFILLLLFVMKNFFTAITLKKQYHFVYDVALRISAENLANYFKSDYTDYVQTDSAVYSRKISQEPIEFAYYVLRSLQQITGQVLLLIITVGAILTYSPAMFLLLFAVLAPPVVLCASIIKKKASRLKLSVKQSSEKSLQHLHEALAGFVEANLYNAQPFFVNRFARYQQKMNYSLAEQQSIQSMPTGFMEVFAVAGLFVLIALNKFLSGTTHVQIVMLGAFLAAAYKIIPGIVKILNASGLIKAYAYSIHPISSRNSDAIKTATIQLPGQINSIEFKEVSFGYSSKPILNNMNMYLESGDMAGIHGLSGKGKTTAVHLLLGFLSPSSGSIKINGRNTSSQERQQAGDLIAYVKQQPFIFRDSILNNITFGQEQEATTKVEHIISATGMQQIIENTATATTAGISDSGKNLSGGQRQRITIARALYKNADLIILDEPFKELDTASEAALLTYFQSLAAQGKIILLITHNKKSLAYCNKTIEIG</sequence>
<keyword evidence="2 7" id="KW-0812">Transmembrane</keyword>
<feature type="transmembrane region" description="Helical" evidence="7">
    <location>
        <begin position="255"/>
        <end position="274"/>
    </location>
</feature>
<dbReference type="InterPro" id="IPR003593">
    <property type="entry name" value="AAA+_ATPase"/>
</dbReference>
<name>A0ABV3Z951_9BACT</name>
<proteinExistence type="predicted"/>
<feature type="transmembrane region" description="Helical" evidence="7">
    <location>
        <begin position="20"/>
        <end position="44"/>
    </location>
</feature>
<dbReference type="InterPro" id="IPR011527">
    <property type="entry name" value="ABC1_TM_dom"/>
</dbReference>
<dbReference type="Gene3D" id="3.40.50.300">
    <property type="entry name" value="P-loop containing nucleotide triphosphate hydrolases"/>
    <property type="match status" value="1"/>
</dbReference>
<dbReference type="Proteomes" id="UP001560573">
    <property type="component" value="Unassembled WGS sequence"/>
</dbReference>
<evidence type="ECO:0000256" key="3">
    <source>
        <dbReference type="ARBA" id="ARBA00022741"/>
    </source>
</evidence>
<feature type="transmembrane region" description="Helical" evidence="7">
    <location>
        <begin position="280"/>
        <end position="300"/>
    </location>
</feature>
<dbReference type="InterPro" id="IPR027417">
    <property type="entry name" value="P-loop_NTPase"/>
</dbReference>
<dbReference type="CDD" id="cd03228">
    <property type="entry name" value="ABCC_MRP_Like"/>
    <property type="match status" value="1"/>
</dbReference>
<dbReference type="InterPro" id="IPR017871">
    <property type="entry name" value="ABC_transporter-like_CS"/>
</dbReference>
<keyword evidence="3" id="KW-0547">Nucleotide-binding</keyword>
<keyword evidence="11" id="KW-1185">Reference proteome</keyword>
<evidence type="ECO:0000256" key="2">
    <source>
        <dbReference type="ARBA" id="ARBA00022692"/>
    </source>
</evidence>
<dbReference type="InterPro" id="IPR036640">
    <property type="entry name" value="ABC1_TM_sf"/>
</dbReference>
<organism evidence="10 11">
    <name type="scientific">Danxiaibacter flavus</name>
    <dbReference type="NCBI Taxonomy" id="3049108"/>
    <lineage>
        <taxon>Bacteria</taxon>
        <taxon>Pseudomonadati</taxon>
        <taxon>Bacteroidota</taxon>
        <taxon>Chitinophagia</taxon>
        <taxon>Chitinophagales</taxon>
        <taxon>Chitinophagaceae</taxon>
        <taxon>Danxiaibacter</taxon>
    </lineage>
</organism>
<dbReference type="EMBL" id="JAULBC010000001">
    <property type="protein sequence ID" value="MEX6686396.1"/>
    <property type="molecule type" value="Genomic_DNA"/>
</dbReference>
<evidence type="ECO:0000313" key="11">
    <source>
        <dbReference type="Proteomes" id="UP001560573"/>
    </source>
</evidence>
<feature type="domain" description="ABC transporter" evidence="8">
    <location>
        <begin position="341"/>
        <end position="548"/>
    </location>
</feature>
<accession>A0ABV3Z951</accession>
<dbReference type="InterPro" id="IPR003439">
    <property type="entry name" value="ABC_transporter-like_ATP-bd"/>
</dbReference>
<evidence type="ECO:0000256" key="5">
    <source>
        <dbReference type="ARBA" id="ARBA00022989"/>
    </source>
</evidence>
<dbReference type="InterPro" id="IPR039421">
    <property type="entry name" value="Type_1_exporter"/>
</dbReference>
<evidence type="ECO:0000259" key="8">
    <source>
        <dbReference type="PROSITE" id="PS50893"/>
    </source>
</evidence>
<dbReference type="PROSITE" id="PS50929">
    <property type="entry name" value="ABC_TM1F"/>
    <property type="match status" value="1"/>
</dbReference>
<dbReference type="PANTHER" id="PTHR24221">
    <property type="entry name" value="ATP-BINDING CASSETTE SUB-FAMILY B"/>
    <property type="match status" value="1"/>
</dbReference>
<dbReference type="SUPFAM" id="SSF52540">
    <property type="entry name" value="P-loop containing nucleoside triphosphate hydrolases"/>
    <property type="match status" value="1"/>
</dbReference>
<comment type="caution">
    <text evidence="10">The sequence shown here is derived from an EMBL/GenBank/DDBJ whole genome shotgun (WGS) entry which is preliminary data.</text>
</comment>
<dbReference type="Pfam" id="PF00005">
    <property type="entry name" value="ABC_tran"/>
    <property type="match status" value="1"/>
</dbReference>
<feature type="transmembrane region" description="Helical" evidence="7">
    <location>
        <begin position="64"/>
        <end position="81"/>
    </location>
</feature>
<feature type="transmembrane region" description="Helical" evidence="7">
    <location>
        <begin position="135"/>
        <end position="161"/>
    </location>
</feature>
<evidence type="ECO:0000256" key="1">
    <source>
        <dbReference type="ARBA" id="ARBA00004651"/>
    </source>
</evidence>
<dbReference type="Gene3D" id="1.20.1560.10">
    <property type="entry name" value="ABC transporter type 1, transmembrane domain"/>
    <property type="match status" value="1"/>
</dbReference>
<protein>
    <submittedName>
        <fullName evidence="10">ABC transporter ATP-binding protein</fullName>
    </submittedName>
</protein>
<reference evidence="10 11" key="1">
    <citation type="submission" date="2023-07" db="EMBL/GenBank/DDBJ databases">
        <authorList>
            <person name="Lian W.-H."/>
        </authorList>
    </citation>
    <scope>NUCLEOTIDE SEQUENCE [LARGE SCALE GENOMIC DNA]</scope>
    <source>
        <strain evidence="10 11">SYSU DXS3180</strain>
    </source>
</reference>
<evidence type="ECO:0000256" key="4">
    <source>
        <dbReference type="ARBA" id="ARBA00022840"/>
    </source>
</evidence>
<feature type="domain" description="ABC transmembrane type-1" evidence="9">
    <location>
        <begin position="28"/>
        <end position="311"/>
    </location>
</feature>
<evidence type="ECO:0000259" key="9">
    <source>
        <dbReference type="PROSITE" id="PS50929"/>
    </source>
</evidence>
<gene>
    <name evidence="10" type="ORF">QTN47_02765</name>
</gene>
<dbReference type="SUPFAM" id="SSF90123">
    <property type="entry name" value="ABC transporter transmembrane region"/>
    <property type="match status" value="1"/>
</dbReference>
<keyword evidence="6 7" id="KW-0472">Membrane</keyword>
<comment type="subcellular location">
    <subcellularLocation>
        <location evidence="1">Cell membrane</location>
        <topology evidence="1">Multi-pass membrane protein</topology>
    </subcellularLocation>
</comment>
<dbReference type="PROSITE" id="PS50893">
    <property type="entry name" value="ABC_TRANSPORTER_2"/>
    <property type="match status" value="1"/>
</dbReference>
<dbReference type="RefSeq" id="WP_369327793.1">
    <property type="nucleotide sequence ID" value="NZ_JAULBC010000001.1"/>
</dbReference>